<feature type="domain" description="Sulfotransferase" evidence="3">
    <location>
        <begin position="11"/>
        <end position="200"/>
    </location>
</feature>
<evidence type="ECO:0000259" key="3">
    <source>
        <dbReference type="Pfam" id="PF00685"/>
    </source>
</evidence>
<dbReference type="SUPFAM" id="SSF52540">
    <property type="entry name" value="P-loop containing nucleoside triphosphate hydrolases"/>
    <property type="match status" value="1"/>
</dbReference>
<dbReference type="InterPro" id="IPR037359">
    <property type="entry name" value="NST/OST"/>
</dbReference>
<keyword evidence="5" id="KW-1185">Reference proteome</keyword>
<proteinExistence type="predicted"/>
<organism evidence="4 5">
    <name type="scientific">Litoreibacter meonggei</name>
    <dbReference type="NCBI Taxonomy" id="1049199"/>
    <lineage>
        <taxon>Bacteria</taxon>
        <taxon>Pseudomonadati</taxon>
        <taxon>Pseudomonadota</taxon>
        <taxon>Alphaproteobacteria</taxon>
        <taxon>Rhodobacterales</taxon>
        <taxon>Roseobacteraceae</taxon>
        <taxon>Litoreibacter</taxon>
    </lineage>
</organism>
<dbReference type="GO" id="GO:0008146">
    <property type="term" value="F:sulfotransferase activity"/>
    <property type="evidence" value="ECO:0007669"/>
    <property type="project" value="InterPro"/>
</dbReference>
<keyword evidence="2" id="KW-0325">Glycoprotein</keyword>
<gene>
    <name evidence="4" type="ORF">BCF46_3912</name>
</gene>
<protein>
    <submittedName>
        <fullName evidence="4">LPS sulfotransferase NodH</fullName>
    </submittedName>
</protein>
<evidence type="ECO:0000256" key="1">
    <source>
        <dbReference type="ARBA" id="ARBA00022679"/>
    </source>
</evidence>
<dbReference type="InterPro" id="IPR027417">
    <property type="entry name" value="P-loop_NTPase"/>
</dbReference>
<dbReference type="AlphaFoldDB" id="A0A497UZF5"/>
<dbReference type="RefSeq" id="WP_170157994.1">
    <property type="nucleotide sequence ID" value="NZ_RCCE01000010.1"/>
</dbReference>
<name>A0A497UZF5_9RHOB</name>
<evidence type="ECO:0000313" key="4">
    <source>
        <dbReference type="EMBL" id="RLJ36222.1"/>
    </source>
</evidence>
<evidence type="ECO:0000313" key="5">
    <source>
        <dbReference type="Proteomes" id="UP000269157"/>
    </source>
</evidence>
<keyword evidence="1 4" id="KW-0808">Transferase</keyword>
<dbReference type="EMBL" id="RCCE01000010">
    <property type="protein sequence ID" value="RLJ36222.1"/>
    <property type="molecule type" value="Genomic_DNA"/>
</dbReference>
<dbReference type="Proteomes" id="UP000269157">
    <property type="component" value="Unassembled WGS sequence"/>
</dbReference>
<accession>A0A497UZF5</accession>
<sequence length="288" mass="32067">MPGDTPSIANSFLIGAQKSGTTFLAALLDQSADVCVSSPKEPFYFSQKVLPPPAEYQRCFSNPAAKIRLDASTTYAFLRPAHALDIKDAPGLLAPVPQRLRDHAGSPKLIYILRDPVKRAISALRHHMRTQPQPSGPVSLMAELKRDPMVELIGRYADQIERYLEVFSREEILFLDFDELTRDPEAVVAKTCTYLGIDAEGIDVDPTRSEKHSAHRLTIAGRWAKSVARHFPGATRKLKSTLPRRLQGQVVEAVIKRPSEIVFTDEAQVAELYRSDRDRVLALTGLKI</sequence>
<dbReference type="PANTHER" id="PTHR10605">
    <property type="entry name" value="HEPARAN SULFATE SULFOTRANSFERASE"/>
    <property type="match status" value="1"/>
</dbReference>
<evidence type="ECO:0000256" key="2">
    <source>
        <dbReference type="ARBA" id="ARBA00023180"/>
    </source>
</evidence>
<dbReference type="InterPro" id="IPR000863">
    <property type="entry name" value="Sulfotransferase_dom"/>
</dbReference>
<dbReference type="PANTHER" id="PTHR10605:SF56">
    <property type="entry name" value="BIFUNCTIONAL HEPARAN SULFATE N-DEACETYLASE_N-SULFOTRANSFERASE"/>
    <property type="match status" value="1"/>
</dbReference>
<dbReference type="Gene3D" id="3.40.50.300">
    <property type="entry name" value="P-loop containing nucleotide triphosphate hydrolases"/>
    <property type="match status" value="1"/>
</dbReference>
<reference evidence="4 5" key="1">
    <citation type="submission" date="2018-10" db="EMBL/GenBank/DDBJ databases">
        <title>Genomic Encyclopedia of Archaeal and Bacterial Type Strains, Phase II (KMG-II): from individual species to whole genera.</title>
        <authorList>
            <person name="Goeker M."/>
        </authorList>
    </citation>
    <scope>NUCLEOTIDE SEQUENCE [LARGE SCALE GENOMIC DNA]</scope>
    <source>
        <strain evidence="4 5">DSM 29466</strain>
    </source>
</reference>
<comment type="caution">
    <text evidence="4">The sequence shown here is derived from an EMBL/GenBank/DDBJ whole genome shotgun (WGS) entry which is preliminary data.</text>
</comment>
<dbReference type="Pfam" id="PF00685">
    <property type="entry name" value="Sulfotransfer_1"/>
    <property type="match status" value="1"/>
</dbReference>